<protein>
    <submittedName>
        <fullName evidence="6">Sensor histidine kinase</fullName>
    </submittedName>
</protein>
<dbReference type="Proteomes" id="UP001501495">
    <property type="component" value="Unassembled WGS sequence"/>
</dbReference>
<evidence type="ECO:0000256" key="3">
    <source>
        <dbReference type="ARBA" id="ARBA00023012"/>
    </source>
</evidence>
<dbReference type="Pfam" id="PF07730">
    <property type="entry name" value="HisKA_3"/>
    <property type="match status" value="1"/>
</dbReference>
<dbReference type="GO" id="GO:0016301">
    <property type="term" value="F:kinase activity"/>
    <property type="evidence" value="ECO:0007669"/>
    <property type="project" value="UniProtKB-KW"/>
</dbReference>
<keyword evidence="2 6" id="KW-0418">Kinase</keyword>
<evidence type="ECO:0000256" key="1">
    <source>
        <dbReference type="ARBA" id="ARBA00022679"/>
    </source>
</evidence>
<accession>A0ABP7XFJ2</accession>
<organism evidence="6 7">
    <name type="scientific">Nocardioides fonticola</name>
    <dbReference type="NCBI Taxonomy" id="450363"/>
    <lineage>
        <taxon>Bacteria</taxon>
        <taxon>Bacillati</taxon>
        <taxon>Actinomycetota</taxon>
        <taxon>Actinomycetes</taxon>
        <taxon>Propionibacteriales</taxon>
        <taxon>Nocardioidaceae</taxon>
        <taxon>Nocardioides</taxon>
    </lineage>
</organism>
<evidence type="ECO:0000313" key="6">
    <source>
        <dbReference type="EMBL" id="GAA4114829.1"/>
    </source>
</evidence>
<keyword evidence="3" id="KW-0902">Two-component regulatory system</keyword>
<feature type="domain" description="Signal transduction histidine kinase subgroup 3 dimerisation and phosphoacceptor" evidence="5">
    <location>
        <begin position="201"/>
        <end position="269"/>
    </location>
</feature>
<dbReference type="SUPFAM" id="SSF55874">
    <property type="entry name" value="ATPase domain of HSP90 chaperone/DNA topoisomerase II/histidine kinase"/>
    <property type="match status" value="1"/>
</dbReference>
<feature type="transmembrane region" description="Helical" evidence="4">
    <location>
        <begin position="55"/>
        <end position="75"/>
    </location>
</feature>
<reference evidence="7" key="1">
    <citation type="journal article" date="2019" name="Int. J. Syst. Evol. Microbiol.">
        <title>The Global Catalogue of Microorganisms (GCM) 10K type strain sequencing project: providing services to taxonomists for standard genome sequencing and annotation.</title>
        <authorList>
            <consortium name="The Broad Institute Genomics Platform"/>
            <consortium name="The Broad Institute Genome Sequencing Center for Infectious Disease"/>
            <person name="Wu L."/>
            <person name="Ma J."/>
        </authorList>
    </citation>
    <scope>NUCLEOTIDE SEQUENCE [LARGE SCALE GENOMIC DNA]</scope>
    <source>
        <strain evidence="7">JCM 16703</strain>
    </source>
</reference>
<evidence type="ECO:0000313" key="7">
    <source>
        <dbReference type="Proteomes" id="UP001501495"/>
    </source>
</evidence>
<gene>
    <name evidence="6" type="ORF">GCM10022215_13210</name>
</gene>
<dbReference type="Gene3D" id="3.30.565.10">
    <property type="entry name" value="Histidine kinase-like ATPase, C-terminal domain"/>
    <property type="match status" value="1"/>
</dbReference>
<dbReference type="InterPro" id="IPR036890">
    <property type="entry name" value="HATPase_C_sf"/>
</dbReference>
<proteinExistence type="predicted"/>
<keyword evidence="4" id="KW-1133">Transmembrane helix</keyword>
<keyword evidence="4" id="KW-0812">Transmembrane</keyword>
<dbReference type="Gene3D" id="1.20.5.1930">
    <property type="match status" value="1"/>
</dbReference>
<comment type="caution">
    <text evidence="6">The sequence shown here is derived from an EMBL/GenBank/DDBJ whole genome shotgun (WGS) entry which is preliminary data.</text>
</comment>
<evidence type="ECO:0000256" key="2">
    <source>
        <dbReference type="ARBA" id="ARBA00022777"/>
    </source>
</evidence>
<dbReference type="InterPro" id="IPR011712">
    <property type="entry name" value="Sig_transdc_His_kin_sub3_dim/P"/>
</dbReference>
<evidence type="ECO:0000256" key="4">
    <source>
        <dbReference type="SAM" id="Phobius"/>
    </source>
</evidence>
<dbReference type="PANTHER" id="PTHR24421">
    <property type="entry name" value="NITRATE/NITRITE SENSOR PROTEIN NARX-RELATED"/>
    <property type="match status" value="1"/>
</dbReference>
<dbReference type="EMBL" id="BAAAZH010000010">
    <property type="protein sequence ID" value="GAA4114829.1"/>
    <property type="molecule type" value="Genomic_DNA"/>
</dbReference>
<dbReference type="InterPro" id="IPR050482">
    <property type="entry name" value="Sensor_HK_TwoCompSys"/>
</dbReference>
<dbReference type="PANTHER" id="PTHR24421:SF63">
    <property type="entry name" value="SENSOR HISTIDINE KINASE DESK"/>
    <property type="match status" value="1"/>
</dbReference>
<keyword evidence="4" id="KW-0472">Membrane</keyword>
<feature type="transmembrane region" description="Helical" evidence="4">
    <location>
        <begin position="156"/>
        <end position="176"/>
    </location>
</feature>
<name>A0ABP7XFJ2_9ACTN</name>
<sequence length="385" mass="40956">MATLPDMETDPARATAQAAAAERGAAGRIGPLFATIWLFYLGDPIHHAWQHRDQVAGVVGGVATVAFAAVYMTLWMRIRSDRTRLVRHPPASFSVPYLVALLGLGTTMVATLGESGMASVVYIAVATVIAVPARVSLPIVGVVTVAVLALGAVEDWGSQASLAFGVVAAAAAMFGMRAVMSRNLALVAAEQENARLAVEHERTRFARDLHDILGHSLTVITVKAELAGRLLEQDSPEARERARREVADLERLSRDALADVRRAVAGYRDLSLPGELARARMALEAAQIDAELPNSTDEVPSDLRELFAWTVREGVTNVIRHSGARRCRIDLDADRVRVSDDGAGPEPAADAGSGLAGLRERAAAVGATVVTRALEPGFALEVQRS</sequence>
<dbReference type="CDD" id="cd16917">
    <property type="entry name" value="HATPase_UhpB-NarQ-NarX-like"/>
    <property type="match status" value="1"/>
</dbReference>
<feature type="transmembrane region" description="Helical" evidence="4">
    <location>
        <begin position="120"/>
        <end position="150"/>
    </location>
</feature>
<feature type="transmembrane region" description="Helical" evidence="4">
    <location>
        <begin position="95"/>
        <end position="113"/>
    </location>
</feature>
<keyword evidence="1" id="KW-0808">Transferase</keyword>
<evidence type="ECO:0000259" key="5">
    <source>
        <dbReference type="Pfam" id="PF07730"/>
    </source>
</evidence>
<keyword evidence="7" id="KW-1185">Reference proteome</keyword>